<dbReference type="GO" id="GO:0030154">
    <property type="term" value="P:cell differentiation"/>
    <property type="evidence" value="ECO:0007669"/>
    <property type="project" value="UniProtKB-KW"/>
</dbReference>
<dbReference type="GO" id="GO:0005524">
    <property type="term" value="F:ATP binding"/>
    <property type="evidence" value="ECO:0007669"/>
    <property type="project" value="UniProtKB-KW"/>
</dbReference>
<proteinExistence type="predicted"/>
<dbReference type="Pfam" id="PF00069">
    <property type="entry name" value="Pkinase"/>
    <property type="match status" value="2"/>
</dbReference>
<dbReference type="Gene3D" id="1.10.510.10">
    <property type="entry name" value="Transferase(Phosphotransferase) domain 1"/>
    <property type="match status" value="2"/>
</dbReference>
<dbReference type="GO" id="GO:0050321">
    <property type="term" value="F:tau-protein kinase activity"/>
    <property type="evidence" value="ECO:0007669"/>
    <property type="project" value="TreeGrafter"/>
</dbReference>
<reference evidence="11" key="2">
    <citation type="submission" date="2020-06" db="EMBL/GenBank/DDBJ databases">
        <authorList>
            <person name="Sheffer M."/>
        </authorList>
    </citation>
    <scope>NUCLEOTIDE SEQUENCE</scope>
</reference>
<evidence type="ECO:0000256" key="2">
    <source>
        <dbReference type="ARBA" id="ARBA00022473"/>
    </source>
</evidence>
<dbReference type="SMART" id="SM00220">
    <property type="entry name" value="S_TKc"/>
    <property type="match status" value="1"/>
</dbReference>
<dbReference type="PANTHER" id="PTHR24346">
    <property type="entry name" value="MAP/MICROTUBULE AFFINITY-REGULATING KINASE"/>
    <property type="match status" value="1"/>
</dbReference>
<dbReference type="SUPFAM" id="SSF56112">
    <property type="entry name" value="Protein kinase-like (PK-like)"/>
    <property type="match status" value="1"/>
</dbReference>
<dbReference type="GO" id="GO:0035556">
    <property type="term" value="P:intracellular signal transduction"/>
    <property type="evidence" value="ECO:0007669"/>
    <property type="project" value="TreeGrafter"/>
</dbReference>
<protein>
    <submittedName>
        <fullName evidence="11">Testis-specific serine/threonine-protein like</fullName>
    </submittedName>
</protein>
<dbReference type="Proteomes" id="UP000807504">
    <property type="component" value="Unassembled WGS sequence"/>
</dbReference>
<keyword evidence="8" id="KW-0460">Magnesium</keyword>
<dbReference type="GO" id="GO:0046872">
    <property type="term" value="F:metal ion binding"/>
    <property type="evidence" value="ECO:0007669"/>
    <property type="project" value="UniProtKB-KW"/>
</dbReference>
<gene>
    <name evidence="11" type="ORF">HNY73_009007</name>
</gene>
<keyword evidence="5" id="KW-0547">Nucleotide-binding</keyword>
<evidence type="ECO:0000256" key="5">
    <source>
        <dbReference type="ARBA" id="ARBA00022741"/>
    </source>
</evidence>
<evidence type="ECO:0000256" key="6">
    <source>
        <dbReference type="ARBA" id="ARBA00022782"/>
    </source>
</evidence>
<evidence type="ECO:0000313" key="11">
    <source>
        <dbReference type="EMBL" id="KAF8787406.1"/>
    </source>
</evidence>
<comment type="caution">
    <text evidence="11">The sequence shown here is derived from an EMBL/GenBank/DDBJ whole genome shotgun (WGS) entry which is preliminary data.</text>
</comment>
<keyword evidence="12" id="KW-1185">Reference proteome</keyword>
<accession>A0A8T0F875</accession>
<evidence type="ECO:0000256" key="8">
    <source>
        <dbReference type="ARBA" id="ARBA00022842"/>
    </source>
</evidence>
<dbReference type="GO" id="GO:0007283">
    <property type="term" value="P:spermatogenesis"/>
    <property type="evidence" value="ECO:0007669"/>
    <property type="project" value="UniProtKB-KW"/>
</dbReference>
<evidence type="ECO:0000313" key="12">
    <source>
        <dbReference type="Proteomes" id="UP000807504"/>
    </source>
</evidence>
<evidence type="ECO:0000256" key="7">
    <source>
        <dbReference type="ARBA" id="ARBA00022840"/>
    </source>
</evidence>
<keyword evidence="4" id="KW-0479">Metal-binding</keyword>
<dbReference type="PANTHER" id="PTHR24346:SF102">
    <property type="entry name" value="TESTIS-SPECIFIC SERINE_THREONINE-PROTEIN KINASE 1"/>
    <property type="match status" value="1"/>
</dbReference>
<dbReference type="AlphaFoldDB" id="A0A8T0F875"/>
<dbReference type="GO" id="GO:0005737">
    <property type="term" value="C:cytoplasm"/>
    <property type="evidence" value="ECO:0007669"/>
    <property type="project" value="TreeGrafter"/>
</dbReference>
<dbReference type="GO" id="GO:0000226">
    <property type="term" value="P:microtubule cytoskeleton organization"/>
    <property type="evidence" value="ECO:0007669"/>
    <property type="project" value="TreeGrafter"/>
</dbReference>
<feature type="domain" description="Protein kinase" evidence="10">
    <location>
        <begin position="1"/>
        <end position="192"/>
    </location>
</feature>
<dbReference type="InterPro" id="IPR000719">
    <property type="entry name" value="Prot_kinase_dom"/>
</dbReference>
<keyword evidence="2" id="KW-0217">Developmental protein</keyword>
<organism evidence="11 12">
    <name type="scientific">Argiope bruennichi</name>
    <name type="common">Wasp spider</name>
    <name type="synonym">Aranea bruennichi</name>
    <dbReference type="NCBI Taxonomy" id="94029"/>
    <lineage>
        <taxon>Eukaryota</taxon>
        <taxon>Metazoa</taxon>
        <taxon>Ecdysozoa</taxon>
        <taxon>Arthropoda</taxon>
        <taxon>Chelicerata</taxon>
        <taxon>Arachnida</taxon>
        <taxon>Araneae</taxon>
        <taxon>Araneomorphae</taxon>
        <taxon>Entelegynae</taxon>
        <taxon>Araneoidea</taxon>
        <taxon>Araneidae</taxon>
        <taxon>Argiope</taxon>
    </lineage>
</organism>
<dbReference type="PROSITE" id="PS50011">
    <property type="entry name" value="PROTEIN_KINASE_DOM"/>
    <property type="match status" value="1"/>
</dbReference>
<keyword evidence="9" id="KW-0744">Spermatogenesis</keyword>
<keyword evidence="7" id="KW-0067">ATP-binding</keyword>
<dbReference type="InterPro" id="IPR011009">
    <property type="entry name" value="Kinase-like_dom_sf"/>
</dbReference>
<reference evidence="11" key="1">
    <citation type="journal article" date="2020" name="bioRxiv">
        <title>Chromosome-level reference genome of the European wasp spider Argiope bruennichi: a resource for studies on range expansion and evolutionary adaptation.</title>
        <authorList>
            <person name="Sheffer M.M."/>
            <person name="Hoppe A."/>
            <person name="Krehenwinkel H."/>
            <person name="Uhl G."/>
            <person name="Kuss A.W."/>
            <person name="Jensen L."/>
            <person name="Jensen C."/>
            <person name="Gillespie R.G."/>
            <person name="Hoff K.J."/>
            <person name="Prost S."/>
        </authorList>
    </citation>
    <scope>NUCLEOTIDE SEQUENCE</scope>
</reference>
<evidence type="ECO:0000256" key="1">
    <source>
        <dbReference type="ARBA" id="ARBA00001946"/>
    </source>
</evidence>
<name>A0A8T0F875_ARGBR</name>
<dbReference type="EMBL" id="JABXBU010000015">
    <property type="protein sequence ID" value="KAF8787406.1"/>
    <property type="molecule type" value="Genomic_DNA"/>
</dbReference>
<sequence>MDCNEGQYAEVIDKSKASPLFTQKFLMRELEIWPRLRHRHIIQVERMFQIQDRIYVFMELAPGGSVIEYVQRYGAVDENVGRNWCQTIFSDTYCGSSSYVAPEVIESQPYDPIKADIWSAGVCIYVILNNAMPFDDSNLTRMHEDQVTRNWDFAPKIKKNISSSAKNLVARLLEPDPSKRPSMEQVLNCSWMRTR</sequence>
<evidence type="ECO:0000256" key="3">
    <source>
        <dbReference type="ARBA" id="ARBA00022553"/>
    </source>
</evidence>
<evidence type="ECO:0000256" key="9">
    <source>
        <dbReference type="ARBA" id="ARBA00022871"/>
    </source>
</evidence>
<comment type="cofactor">
    <cofactor evidence="1">
        <name>Mg(2+)</name>
        <dbReference type="ChEBI" id="CHEBI:18420"/>
    </cofactor>
</comment>
<keyword evidence="3" id="KW-0597">Phosphoprotein</keyword>
<keyword evidence="6" id="KW-0221">Differentiation</keyword>
<evidence type="ECO:0000259" key="10">
    <source>
        <dbReference type="PROSITE" id="PS50011"/>
    </source>
</evidence>
<evidence type="ECO:0000256" key="4">
    <source>
        <dbReference type="ARBA" id="ARBA00022723"/>
    </source>
</evidence>